<gene>
    <name evidence="4" type="ORF">TSACC_21132</name>
</gene>
<evidence type="ECO:0000313" key="5">
    <source>
        <dbReference type="Proteomes" id="UP000076023"/>
    </source>
</evidence>
<dbReference type="GO" id="GO:0019698">
    <property type="term" value="P:D-galacturonate catabolic process"/>
    <property type="evidence" value="ECO:0007669"/>
    <property type="project" value="TreeGrafter"/>
</dbReference>
<reference evidence="5" key="1">
    <citation type="journal article" date="2017" name="Genome Announc.">
        <title>Draft Genome Sequence of Terrimicrobium sacchariphilum NM-5T, a Facultative Anaerobic Soil Bacterium of the Class Spartobacteria.</title>
        <authorList>
            <person name="Qiu Y.L."/>
            <person name="Tourlousse D.M."/>
            <person name="Matsuura N."/>
            <person name="Ohashi A."/>
            <person name="Sekiguchi Y."/>
        </authorList>
    </citation>
    <scope>NUCLEOTIDE SEQUENCE [LARGE SCALE GENOMIC DNA]</scope>
    <source>
        <strain evidence="5">NM-5</strain>
    </source>
</reference>
<dbReference type="FunCoup" id="A0A146G5A7">
    <property type="interactions" value="94"/>
</dbReference>
<feature type="domain" description="SAF" evidence="3">
    <location>
        <begin position="13"/>
        <end position="80"/>
    </location>
</feature>
<dbReference type="PANTHER" id="PTHR30536">
    <property type="entry name" value="ALTRONATE/GALACTARATE DEHYDRATASE"/>
    <property type="match status" value="1"/>
</dbReference>
<dbReference type="SMART" id="SM00858">
    <property type="entry name" value="SAF"/>
    <property type="match status" value="1"/>
</dbReference>
<dbReference type="GO" id="GO:0016829">
    <property type="term" value="F:lyase activity"/>
    <property type="evidence" value="ECO:0007669"/>
    <property type="project" value="UniProtKB-KW"/>
</dbReference>
<comment type="caution">
    <text evidence="4">The sequence shown here is derived from an EMBL/GenBank/DDBJ whole genome shotgun (WGS) entry which is preliminary data.</text>
</comment>
<dbReference type="InterPro" id="IPR007392">
    <property type="entry name" value="GD_AH_second"/>
</dbReference>
<dbReference type="InterPro" id="IPR048332">
    <property type="entry name" value="GD_AH_C"/>
</dbReference>
<keyword evidence="4" id="KW-0378">Hydrolase</keyword>
<evidence type="ECO:0000256" key="2">
    <source>
        <dbReference type="ARBA" id="ARBA00023239"/>
    </source>
</evidence>
<accession>A0A146G5A7</accession>
<evidence type="ECO:0000313" key="4">
    <source>
        <dbReference type="EMBL" id="GAT32731.1"/>
    </source>
</evidence>
<comment type="similarity">
    <text evidence="1">Belongs to the UxaA family.</text>
</comment>
<protein>
    <submittedName>
        <fullName evidence="4">Altronate hydrolase</fullName>
    </submittedName>
</protein>
<dbReference type="InParanoid" id="A0A146G5A7"/>
<dbReference type="STRING" id="690879.TSACC_21132"/>
<sequence>MSAPVFLRIHPSDNVVVALRAAAQGDTYDGVPATEPIPAGHKLAIRPIAVGEPVIKYGYPIGVASEAIPAGVHVHSHNVRGNLAEKLSDLRYAEVAKPQHASRSESETQETFLGYRRPDGRAATRNEIWIVNTVGCVNIASEKIAAAAHAELATPGSGIDGVYTFSHPFGCSQLGDDLQHTQKVLAGLVRHPNAAAVLVLGLGCENNQMNDFLEVVGPQAAERIRWFNAQQVTDEIESGIEAVRELADYVRQFRREPIPVSELILGMKCGGSDGFSGITANPLVGRIADLHTSHGGTVLLTEVPEMFGAERMLLERTSDESVFNGVIDLVNDFRAYFQKHNEPIDENPSPGNKAGGITTLADKSLGCVQKGGQAPVRQVLPYGATANPGLGGLSLLQGPGNDGVSGTAMTIAGAHILLFTTGRGNPMGFPVPTVKISSNSDLATRKPHWIDFSAGPVADGTADFPELTEQLWRQIVAIASGEAHTRNETRGHREIAIWKDGVTL</sequence>
<proteinExistence type="inferred from homology"/>
<dbReference type="InterPro" id="IPR052172">
    <property type="entry name" value="UxaA_altronate/galactarate_dh"/>
</dbReference>
<dbReference type="OrthoDB" id="9804574at2"/>
<keyword evidence="2" id="KW-0456">Lyase</keyword>
<dbReference type="Pfam" id="PF20629">
    <property type="entry name" value="GD_AH_C"/>
    <property type="match status" value="1"/>
</dbReference>
<evidence type="ECO:0000256" key="1">
    <source>
        <dbReference type="ARBA" id="ARBA00010986"/>
    </source>
</evidence>
<dbReference type="EMBL" id="BDCO01000002">
    <property type="protein sequence ID" value="GAT32731.1"/>
    <property type="molecule type" value="Genomic_DNA"/>
</dbReference>
<keyword evidence="5" id="KW-1185">Reference proteome</keyword>
<dbReference type="GO" id="GO:0016787">
    <property type="term" value="F:hydrolase activity"/>
    <property type="evidence" value="ECO:0007669"/>
    <property type="project" value="UniProtKB-KW"/>
</dbReference>
<dbReference type="AlphaFoldDB" id="A0A146G5A7"/>
<organism evidence="4 5">
    <name type="scientific">Terrimicrobium sacchariphilum</name>
    <dbReference type="NCBI Taxonomy" id="690879"/>
    <lineage>
        <taxon>Bacteria</taxon>
        <taxon>Pseudomonadati</taxon>
        <taxon>Verrucomicrobiota</taxon>
        <taxon>Terrimicrobiia</taxon>
        <taxon>Terrimicrobiales</taxon>
        <taxon>Terrimicrobiaceae</taxon>
        <taxon>Terrimicrobium</taxon>
    </lineage>
</organism>
<dbReference type="Proteomes" id="UP000076023">
    <property type="component" value="Unassembled WGS sequence"/>
</dbReference>
<name>A0A146G5A7_TERSA</name>
<dbReference type="Pfam" id="PF04295">
    <property type="entry name" value="GD_AH_second"/>
    <property type="match status" value="1"/>
</dbReference>
<dbReference type="Gene3D" id="2.30.130.110">
    <property type="match status" value="1"/>
</dbReference>
<dbReference type="PANTHER" id="PTHR30536:SF5">
    <property type="entry name" value="ALTRONATE DEHYDRATASE"/>
    <property type="match status" value="1"/>
</dbReference>
<dbReference type="Pfam" id="PF08666">
    <property type="entry name" value="SAF"/>
    <property type="match status" value="1"/>
</dbReference>
<dbReference type="CDD" id="cd11613">
    <property type="entry name" value="SAF_AH_GD"/>
    <property type="match status" value="1"/>
</dbReference>
<dbReference type="InterPro" id="IPR013974">
    <property type="entry name" value="SAF"/>
</dbReference>
<dbReference type="RefSeq" id="WP_075078548.1">
    <property type="nucleotide sequence ID" value="NZ_BDCO01000002.1"/>
</dbReference>
<evidence type="ECO:0000259" key="3">
    <source>
        <dbReference type="SMART" id="SM00858"/>
    </source>
</evidence>
<dbReference type="InterPro" id="IPR044144">
    <property type="entry name" value="SAF_UxaA/GarD"/>
</dbReference>